<evidence type="ECO:0000313" key="3">
    <source>
        <dbReference type="EMBL" id="SIT11176.1"/>
    </source>
</evidence>
<protein>
    <submittedName>
        <fullName evidence="3">LysM domain-containing protein</fullName>
    </submittedName>
</protein>
<evidence type="ECO:0000313" key="4">
    <source>
        <dbReference type="Proteomes" id="UP000186156"/>
    </source>
</evidence>
<dbReference type="Pfam" id="PF01476">
    <property type="entry name" value="LysM"/>
    <property type="match status" value="1"/>
</dbReference>
<dbReference type="InterPro" id="IPR018392">
    <property type="entry name" value="LysM"/>
</dbReference>
<evidence type="ECO:0000256" key="1">
    <source>
        <dbReference type="SAM" id="Phobius"/>
    </source>
</evidence>
<dbReference type="EMBL" id="FTOO01000014">
    <property type="protein sequence ID" value="SIT11176.1"/>
    <property type="molecule type" value="Genomic_DNA"/>
</dbReference>
<evidence type="ECO:0000259" key="2">
    <source>
        <dbReference type="PROSITE" id="PS51782"/>
    </source>
</evidence>
<dbReference type="STRING" id="252246.SAMN05421799_11450"/>
<dbReference type="AlphaFoldDB" id="A0A1N7PKT4"/>
<organism evidence="3 4">
    <name type="scientific">Alicyclobacillus vulcanalis</name>
    <dbReference type="NCBI Taxonomy" id="252246"/>
    <lineage>
        <taxon>Bacteria</taxon>
        <taxon>Bacillati</taxon>
        <taxon>Bacillota</taxon>
        <taxon>Bacilli</taxon>
        <taxon>Bacillales</taxon>
        <taxon>Alicyclobacillaceae</taxon>
        <taxon>Alicyclobacillus</taxon>
    </lineage>
</organism>
<dbReference type="Proteomes" id="UP000186156">
    <property type="component" value="Unassembled WGS sequence"/>
</dbReference>
<reference evidence="4" key="1">
    <citation type="submission" date="2017-01" db="EMBL/GenBank/DDBJ databases">
        <authorList>
            <person name="Varghese N."/>
            <person name="Submissions S."/>
        </authorList>
    </citation>
    <scope>NUCLEOTIDE SEQUENCE [LARGE SCALE GENOMIC DNA]</scope>
    <source>
        <strain evidence="4">DSM 16176</strain>
    </source>
</reference>
<dbReference type="RefSeq" id="WP_076348995.1">
    <property type="nucleotide sequence ID" value="NZ_FTOO01000014.1"/>
</dbReference>
<proteinExistence type="predicted"/>
<dbReference type="Gene3D" id="3.10.350.10">
    <property type="entry name" value="LysM domain"/>
    <property type="match status" value="1"/>
</dbReference>
<sequence length="103" mass="11362">MRKLNQYAGWLAFATCVISLLMLRFVPPVLTGWTDVVVAPGQTLWSLAEKCPANPWDVVHAIAAHNHISPDEPLQPGEVLEVPTKASPFWTRLVFSFEGGNHA</sequence>
<keyword evidence="4" id="KW-1185">Reference proteome</keyword>
<name>A0A1N7PKT4_9BACL</name>
<dbReference type="InterPro" id="IPR036779">
    <property type="entry name" value="LysM_dom_sf"/>
</dbReference>
<keyword evidence="1" id="KW-1133">Transmembrane helix</keyword>
<accession>A0A1N7PKT4</accession>
<feature type="domain" description="LysM" evidence="2">
    <location>
        <begin position="34"/>
        <end position="82"/>
    </location>
</feature>
<keyword evidence="1" id="KW-0472">Membrane</keyword>
<dbReference type="PROSITE" id="PS51782">
    <property type="entry name" value="LYSM"/>
    <property type="match status" value="1"/>
</dbReference>
<dbReference type="OrthoDB" id="9801998at2"/>
<feature type="transmembrane region" description="Helical" evidence="1">
    <location>
        <begin position="7"/>
        <end position="26"/>
    </location>
</feature>
<gene>
    <name evidence="3" type="ORF">SAMN05421799_11450</name>
</gene>
<keyword evidence="1" id="KW-0812">Transmembrane</keyword>